<organism evidence="1 2">
    <name type="scientific">Gymnopilus junonius</name>
    <name type="common">Spectacular rustgill mushroom</name>
    <name type="synonym">Gymnopilus spectabilis subsp. junonius</name>
    <dbReference type="NCBI Taxonomy" id="109634"/>
    <lineage>
        <taxon>Eukaryota</taxon>
        <taxon>Fungi</taxon>
        <taxon>Dikarya</taxon>
        <taxon>Basidiomycota</taxon>
        <taxon>Agaricomycotina</taxon>
        <taxon>Agaricomycetes</taxon>
        <taxon>Agaricomycetidae</taxon>
        <taxon>Agaricales</taxon>
        <taxon>Agaricineae</taxon>
        <taxon>Hymenogastraceae</taxon>
        <taxon>Gymnopilus</taxon>
    </lineage>
</organism>
<comment type="caution">
    <text evidence="1">The sequence shown here is derived from an EMBL/GenBank/DDBJ whole genome shotgun (WGS) entry which is preliminary data.</text>
</comment>
<evidence type="ECO:0000313" key="2">
    <source>
        <dbReference type="Proteomes" id="UP000724874"/>
    </source>
</evidence>
<gene>
    <name evidence="1" type="ORF">CPB84DRAFT_1765974</name>
</gene>
<proteinExistence type="predicted"/>
<keyword evidence="2" id="KW-1185">Reference proteome</keyword>
<sequence>MRRKKPTHSMDLFRHNNSTETLPNELLEQIFTQAWLSPMFPAQRATFIKSIFGASRTWVAMLARIVAKHVYVSSSPLNCESWSNNGWAPSLWHSLSELSVQLCHSVTRQIVTSPKPISDCPSSALDRLPRTAIRELFQNFHALPYIPNLRELSIEYLDPVDVNSSLTFRFSVIHLEVEYTFPSDTPSWLVDELGLTGKTKCRKARYAPWELPDLFHISTSTTSQGHLGDVLNLLPHLQLSEKSFGIKVKVLSASQYIPHPGFLLHGPLSAACMSISSEKAGYCMTVVRGRALGVMLEAGSKGRRCQNQAVTSREVYIFKQMVC</sequence>
<dbReference type="AlphaFoldDB" id="A0A9P5TSR3"/>
<dbReference type="Proteomes" id="UP000724874">
    <property type="component" value="Unassembled WGS sequence"/>
</dbReference>
<evidence type="ECO:0000313" key="1">
    <source>
        <dbReference type="EMBL" id="KAF8909372.1"/>
    </source>
</evidence>
<dbReference type="OrthoDB" id="2836053at2759"/>
<dbReference type="EMBL" id="JADNYJ010000009">
    <property type="protein sequence ID" value="KAF8909372.1"/>
    <property type="molecule type" value="Genomic_DNA"/>
</dbReference>
<accession>A0A9P5TSR3</accession>
<reference evidence="1" key="1">
    <citation type="submission" date="2020-11" db="EMBL/GenBank/DDBJ databases">
        <authorList>
            <consortium name="DOE Joint Genome Institute"/>
            <person name="Ahrendt S."/>
            <person name="Riley R."/>
            <person name="Andreopoulos W."/>
            <person name="LaButti K."/>
            <person name="Pangilinan J."/>
            <person name="Ruiz-duenas F.J."/>
            <person name="Barrasa J.M."/>
            <person name="Sanchez-Garcia M."/>
            <person name="Camarero S."/>
            <person name="Miyauchi S."/>
            <person name="Serrano A."/>
            <person name="Linde D."/>
            <person name="Babiker R."/>
            <person name="Drula E."/>
            <person name="Ayuso-Fernandez I."/>
            <person name="Pacheco R."/>
            <person name="Padilla G."/>
            <person name="Ferreira P."/>
            <person name="Barriuso J."/>
            <person name="Kellner H."/>
            <person name="Castanera R."/>
            <person name="Alfaro M."/>
            <person name="Ramirez L."/>
            <person name="Pisabarro A.G."/>
            <person name="Kuo A."/>
            <person name="Tritt A."/>
            <person name="Lipzen A."/>
            <person name="He G."/>
            <person name="Yan M."/>
            <person name="Ng V."/>
            <person name="Cullen D."/>
            <person name="Martin F."/>
            <person name="Rosso M.-N."/>
            <person name="Henrissat B."/>
            <person name="Hibbett D."/>
            <person name="Martinez A.T."/>
            <person name="Grigoriev I.V."/>
        </authorList>
    </citation>
    <scope>NUCLEOTIDE SEQUENCE</scope>
    <source>
        <strain evidence="1">AH 44721</strain>
    </source>
</reference>
<protein>
    <submittedName>
        <fullName evidence="1">Uncharacterized protein</fullName>
    </submittedName>
</protein>
<name>A0A9P5TSR3_GYMJU</name>